<dbReference type="PANTHER" id="PTHR32309:SF13">
    <property type="entry name" value="FERRIC ENTEROBACTIN TRANSPORT PROTEIN FEPE"/>
    <property type="match status" value="1"/>
</dbReference>
<evidence type="ECO:0000256" key="1">
    <source>
        <dbReference type="SAM" id="Coils"/>
    </source>
</evidence>
<dbReference type="GO" id="GO:0005886">
    <property type="term" value="C:plasma membrane"/>
    <property type="evidence" value="ECO:0007669"/>
    <property type="project" value="TreeGrafter"/>
</dbReference>
<keyword evidence="3" id="KW-0812">Transmembrane</keyword>
<keyword evidence="1" id="KW-0175">Coiled coil</keyword>
<feature type="region of interest" description="Disordered" evidence="2">
    <location>
        <begin position="1"/>
        <end position="25"/>
    </location>
</feature>
<keyword evidence="3" id="KW-0472">Membrane</keyword>
<evidence type="ECO:0000256" key="2">
    <source>
        <dbReference type="SAM" id="MobiDB-lite"/>
    </source>
</evidence>
<dbReference type="AlphaFoldDB" id="A0A5C4XQF3"/>
<feature type="compositionally biased region" description="Low complexity" evidence="2">
    <location>
        <begin position="43"/>
        <end position="56"/>
    </location>
</feature>
<feature type="coiled-coil region" evidence="1">
    <location>
        <begin position="248"/>
        <end position="312"/>
    </location>
</feature>
<organism evidence="4 5">
    <name type="scientific">Aliirhizobium smilacinae</name>
    <dbReference type="NCBI Taxonomy" id="1395944"/>
    <lineage>
        <taxon>Bacteria</taxon>
        <taxon>Pseudomonadati</taxon>
        <taxon>Pseudomonadota</taxon>
        <taxon>Alphaproteobacteria</taxon>
        <taxon>Hyphomicrobiales</taxon>
        <taxon>Rhizobiaceae</taxon>
        <taxon>Aliirhizobium</taxon>
    </lineage>
</organism>
<evidence type="ECO:0000313" key="4">
    <source>
        <dbReference type="EMBL" id="TNM65816.1"/>
    </source>
</evidence>
<feature type="transmembrane region" description="Helical" evidence="3">
    <location>
        <begin position="81"/>
        <end position="103"/>
    </location>
</feature>
<dbReference type="Proteomes" id="UP000311605">
    <property type="component" value="Unassembled WGS sequence"/>
</dbReference>
<gene>
    <name evidence="4" type="ORF">FHP24_06150</name>
</gene>
<proteinExistence type="predicted"/>
<evidence type="ECO:0000313" key="5">
    <source>
        <dbReference type="Proteomes" id="UP000311605"/>
    </source>
</evidence>
<protein>
    <submittedName>
        <fullName evidence="4">RkpR, polysaccharide export protein</fullName>
    </submittedName>
</protein>
<keyword evidence="5" id="KW-1185">Reference proteome</keyword>
<dbReference type="RefSeq" id="WP_139674326.1">
    <property type="nucleotide sequence ID" value="NZ_VDMN01000001.1"/>
</dbReference>
<keyword evidence="3" id="KW-1133">Transmembrane helix</keyword>
<name>A0A5C4XQF3_9HYPH</name>
<dbReference type="GO" id="GO:0004713">
    <property type="term" value="F:protein tyrosine kinase activity"/>
    <property type="evidence" value="ECO:0007669"/>
    <property type="project" value="TreeGrafter"/>
</dbReference>
<feature type="transmembrane region" description="Helical" evidence="3">
    <location>
        <begin position="419"/>
        <end position="441"/>
    </location>
</feature>
<reference evidence="4 5" key="1">
    <citation type="submission" date="2019-06" db="EMBL/GenBank/DDBJ databases">
        <title>The draft genome of Rhizobium smilacinae PTYR-5.</title>
        <authorList>
            <person name="Liu L."/>
            <person name="Li L."/>
            <person name="Zhang X."/>
        </authorList>
    </citation>
    <scope>NUCLEOTIDE SEQUENCE [LARGE SCALE GENOMIC DNA]</scope>
    <source>
        <strain evidence="4 5">PTYR-5</strain>
    </source>
</reference>
<dbReference type="EMBL" id="VDMN01000001">
    <property type="protein sequence ID" value="TNM65816.1"/>
    <property type="molecule type" value="Genomic_DNA"/>
</dbReference>
<evidence type="ECO:0000256" key="3">
    <source>
        <dbReference type="SAM" id="Phobius"/>
    </source>
</evidence>
<sequence length="447" mass="48885">MNQTAPNTVSGNQVAQPSSEGSIAQPSRNLRLLESLLERPASVPAQPVQPVQPASPEITLDPESPEPKRGWLATLKTRHMAIIGGFLALVAVPSVVSTGYMAFVAADQYHSFSSFSVRSIEAAPSNDLLGMFTQSSAGSTLSDSYVLVDFILSERMVQMVDEAFGLDAVFERQGMDFFYGIAPDMPIEDRLAYWRGMVTVNFDQTSGIMDLQVKAFTPEMSQKVAAFVIAQSEKLINDLSLTARNEVLRTARDEVQTAEDRLTQTRASLRSYRDASQEADPVEGAKLAAQLVGSLEEQLVKLKTELSTALTQMGGNTPRVRVIRSQISSLENQLTLERQRFGSGASGKGGRSTGQATDVAGRIALYESIQTQNEFAERAYTASLASLEKARVEAGAKQRYLAVFIKPTLSQMAQYPHRLLNPILVTLAGLLLWGVAVMIFYNIRDRH</sequence>
<comment type="caution">
    <text evidence="4">The sequence shown here is derived from an EMBL/GenBank/DDBJ whole genome shotgun (WGS) entry which is preliminary data.</text>
</comment>
<dbReference type="InterPro" id="IPR050445">
    <property type="entry name" value="Bact_polysacc_biosynth/exp"/>
</dbReference>
<dbReference type="OrthoDB" id="7800844at2"/>
<dbReference type="PANTHER" id="PTHR32309">
    <property type="entry name" value="TYROSINE-PROTEIN KINASE"/>
    <property type="match status" value="1"/>
</dbReference>
<accession>A0A5C4XQF3</accession>
<feature type="region of interest" description="Disordered" evidence="2">
    <location>
        <begin position="43"/>
        <end position="66"/>
    </location>
</feature>